<keyword evidence="3" id="KW-1185">Reference proteome</keyword>
<gene>
    <name evidence="2" type="ORF">EV699_1246</name>
</gene>
<protein>
    <recommendedName>
        <fullName evidence="1">Immunity MXAN-0049 protein domain-containing protein</fullName>
    </recommendedName>
</protein>
<evidence type="ECO:0000313" key="2">
    <source>
        <dbReference type="EMBL" id="TCO78089.1"/>
    </source>
</evidence>
<accession>A0A4R2L2H5</accession>
<dbReference type="Pfam" id="PF07791">
    <property type="entry name" value="Imm11"/>
    <property type="match status" value="1"/>
</dbReference>
<dbReference type="OrthoDB" id="6399944at2"/>
<evidence type="ECO:0000313" key="3">
    <source>
        <dbReference type="Proteomes" id="UP000295765"/>
    </source>
</evidence>
<organism evidence="2 3">
    <name type="scientific">Plasticicumulans lactativorans</name>
    <dbReference type="NCBI Taxonomy" id="1133106"/>
    <lineage>
        <taxon>Bacteria</taxon>
        <taxon>Pseudomonadati</taxon>
        <taxon>Pseudomonadota</taxon>
        <taxon>Gammaproteobacteria</taxon>
        <taxon>Candidatus Competibacteraceae</taxon>
        <taxon>Plasticicumulans</taxon>
    </lineage>
</organism>
<dbReference type="RefSeq" id="WP_132545235.1">
    <property type="nucleotide sequence ID" value="NZ_SLWY01000024.1"/>
</dbReference>
<evidence type="ECO:0000259" key="1">
    <source>
        <dbReference type="Pfam" id="PF07791"/>
    </source>
</evidence>
<reference evidence="2 3" key="1">
    <citation type="submission" date="2019-03" db="EMBL/GenBank/DDBJ databases">
        <title>Genomic Encyclopedia of Type Strains, Phase IV (KMG-IV): sequencing the most valuable type-strain genomes for metagenomic binning, comparative biology and taxonomic classification.</title>
        <authorList>
            <person name="Goeker M."/>
        </authorList>
    </citation>
    <scope>NUCLEOTIDE SEQUENCE [LARGE SCALE GENOMIC DNA]</scope>
    <source>
        <strain evidence="2 3">DSM 25287</strain>
    </source>
</reference>
<comment type="caution">
    <text evidence="2">The sequence shown here is derived from an EMBL/GenBank/DDBJ whole genome shotgun (WGS) entry which is preliminary data.</text>
</comment>
<dbReference type="InterPro" id="IPR012433">
    <property type="entry name" value="Imm11"/>
</dbReference>
<proteinExistence type="predicted"/>
<sequence length="185" mass="20228">MYYMLDCRAPAGHYPAMVTYRPDRPGRSWILGRRFDPPMPEPVRATVKMRRKSVLTELVKVPLPLMSARLHRALQEAGVSNLDVYRAEIKDEDSGQIHADHLAFNIIGVIAAADLAKSIYVAPDGPMVSVDFDSLALDAARARGALMFRLAESVSGIVVHESVRKAVEAAGIDSLSFTVPADWAG</sequence>
<dbReference type="AlphaFoldDB" id="A0A4R2L2H5"/>
<dbReference type="EMBL" id="SLWY01000024">
    <property type="protein sequence ID" value="TCO78089.1"/>
    <property type="molecule type" value="Genomic_DNA"/>
</dbReference>
<dbReference type="Proteomes" id="UP000295765">
    <property type="component" value="Unassembled WGS sequence"/>
</dbReference>
<feature type="domain" description="Immunity MXAN-0049 protein" evidence="1">
    <location>
        <begin position="25"/>
        <end position="178"/>
    </location>
</feature>
<name>A0A4R2L2H5_9GAMM</name>